<organism evidence="1 2">
    <name type="scientific">Hyaloperonospora arabidopsidis (strain Emoy2)</name>
    <name type="common">Downy mildew agent</name>
    <name type="synonym">Peronospora arabidopsidis</name>
    <dbReference type="NCBI Taxonomy" id="559515"/>
    <lineage>
        <taxon>Eukaryota</taxon>
        <taxon>Sar</taxon>
        <taxon>Stramenopiles</taxon>
        <taxon>Oomycota</taxon>
        <taxon>Peronosporomycetes</taxon>
        <taxon>Peronosporales</taxon>
        <taxon>Peronosporaceae</taxon>
        <taxon>Hyaloperonospora</taxon>
    </lineage>
</organism>
<keyword evidence="2" id="KW-1185">Reference proteome</keyword>
<protein>
    <submittedName>
        <fullName evidence="1">Uncharacterized protein</fullName>
    </submittedName>
</protein>
<dbReference type="HOGENOM" id="CLU_2404253_0_0_1"/>
<dbReference type="EMBL" id="JH598554">
    <property type="status" value="NOT_ANNOTATED_CDS"/>
    <property type="molecule type" value="Genomic_DNA"/>
</dbReference>
<evidence type="ECO:0000313" key="2">
    <source>
        <dbReference type="Proteomes" id="UP000011713"/>
    </source>
</evidence>
<proteinExistence type="predicted"/>
<name>M4BQ77_HYAAE</name>
<dbReference type="VEuPathDB" id="FungiDB:HpaG808566"/>
<dbReference type="Proteomes" id="UP000011713">
    <property type="component" value="Unassembled WGS sequence"/>
</dbReference>
<dbReference type="InParanoid" id="M4BQ77"/>
<evidence type="ECO:0000313" key="1">
    <source>
        <dbReference type="EnsemblProtists" id="HpaP808566"/>
    </source>
</evidence>
<accession>M4BQ77</accession>
<sequence length="93" mass="10185">MIFYISFSGIPSRALRHRVPSTLRCVIPLHVSSRDRLIGDIFGGTCSTRGRPECSGSADEGGAGYARRHYSLVMGSVTGSKVSYRRKGITLYM</sequence>
<dbReference type="AlphaFoldDB" id="M4BQ77"/>
<dbReference type="EnsemblProtists" id="HpaT808566">
    <property type="protein sequence ID" value="HpaP808566"/>
    <property type="gene ID" value="HpaG808566"/>
</dbReference>
<reference evidence="1" key="2">
    <citation type="submission" date="2015-06" db="UniProtKB">
        <authorList>
            <consortium name="EnsemblProtists"/>
        </authorList>
    </citation>
    <scope>IDENTIFICATION</scope>
    <source>
        <strain evidence="1">Emoy2</strain>
    </source>
</reference>
<reference evidence="2" key="1">
    <citation type="journal article" date="2010" name="Science">
        <title>Signatures of adaptation to obligate biotrophy in the Hyaloperonospora arabidopsidis genome.</title>
        <authorList>
            <person name="Baxter L."/>
            <person name="Tripathy S."/>
            <person name="Ishaque N."/>
            <person name="Boot N."/>
            <person name="Cabral A."/>
            <person name="Kemen E."/>
            <person name="Thines M."/>
            <person name="Ah-Fong A."/>
            <person name="Anderson R."/>
            <person name="Badejoko W."/>
            <person name="Bittner-Eddy P."/>
            <person name="Boore J.L."/>
            <person name="Chibucos M.C."/>
            <person name="Coates M."/>
            <person name="Dehal P."/>
            <person name="Delehaunty K."/>
            <person name="Dong S."/>
            <person name="Downton P."/>
            <person name="Dumas B."/>
            <person name="Fabro G."/>
            <person name="Fronick C."/>
            <person name="Fuerstenberg S.I."/>
            <person name="Fulton L."/>
            <person name="Gaulin E."/>
            <person name="Govers F."/>
            <person name="Hughes L."/>
            <person name="Humphray S."/>
            <person name="Jiang R.H."/>
            <person name="Judelson H."/>
            <person name="Kamoun S."/>
            <person name="Kyung K."/>
            <person name="Meijer H."/>
            <person name="Minx P."/>
            <person name="Morris P."/>
            <person name="Nelson J."/>
            <person name="Phuntumart V."/>
            <person name="Qutob D."/>
            <person name="Rehmany A."/>
            <person name="Rougon-Cardoso A."/>
            <person name="Ryden P."/>
            <person name="Torto-Alalibo T."/>
            <person name="Studholme D."/>
            <person name="Wang Y."/>
            <person name="Win J."/>
            <person name="Wood J."/>
            <person name="Clifton S.W."/>
            <person name="Rogers J."/>
            <person name="Van den Ackerveken G."/>
            <person name="Jones J.D."/>
            <person name="McDowell J.M."/>
            <person name="Beynon J."/>
            <person name="Tyler B.M."/>
        </authorList>
    </citation>
    <scope>NUCLEOTIDE SEQUENCE [LARGE SCALE GENOMIC DNA]</scope>
    <source>
        <strain evidence="2">Emoy2</strain>
    </source>
</reference>